<proteinExistence type="predicted"/>
<feature type="compositionally biased region" description="Low complexity" evidence="1">
    <location>
        <begin position="184"/>
        <end position="194"/>
    </location>
</feature>
<feature type="region of interest" description="Disordered" evidence="1">
    <location>
        <begin position="284"/>
        <end position="362"/>
    </location>
</feature>
<feature type="compositionally biased region" description="Polar residues" evidence="1">
    <location>
        <begin position="326"/>
        <end position="336"/>
    </location>
</feature>
<dbReference type="Proteomes" id="UP001140949">
    <property type="component" value="Unassembled WGS sequence"/>
</dbReference>
<dbReference type="PANTHER" id="PTHR31949">
    <property type="entry name" value="GASTRIC MUCIN-LIKE PROTEIN"/>
    <property type="match status" value="1"/>
</dbReference>
<feature type="compositionally biased region" description="Polar residues" evidence="1">
    <location>
        <begin position="62"/>
        <end position="91"/>
    </location>
</feature>
<gene>
    <name evidence="2" type="ORF">M6B38_347760</name>
</gene>
<evidence type="ECO:0000313" key="3">
    <source>
        <dbReference type="Proteomes" id="UP001140949"/>
    </source>
</evidence>
<comment type="caution">
    <text evidence="2">The sequence shown here is derived from an EMBL/GenBank/DDBJ whole genome shotgun (WGS) entry which is preliminary data.</text>
</comment>
<accession>A0AAX6GSE6</accession>
<keyword evidence="3" id="KW-1185">Reference proteome</keyword>
<feature type="compositionally biased region" description="Polar residues" evidence="1">
    <location>
        <begin position="28"/>
        <end position="49"/>
    </location>
</feature>
<feature type="compositionally biased region" description="Basic and acidic residues" evidence="1">
    <location>
        <begin position="343"/>
        <end position="353"/>
    </location>
</feature>
<dbReference type="GO" id="GO:0043622">
    <property type="term" value="P:cortical microtubule organization"/>
    <property type="evidence" value="ECO:0007669"/>
    <property type="project" value="TreeGrafter"/>
</dbReference>
<evidence type="ECO:0000313" key="2">
    <source>
        <dbReference type="EMBL" id="KAJ6831649.1"/>
    </source>
</evidence>
<feature type="compositionally biased region" description="Low complexity" evidence="1">
    <location>
        <begin position="155"/>
        <end position="172"/>
    </location>
</feature>
<dbReference type="EMBL" id="JANAVB010016599">
    <property type="protein sequence ID" value="KAJ6831649.1"/>
    <property type="molecule type" value="Genomic_DNA"/>
</dbReference>
<dbReference type="PANTHER" id="PTHR31949:SF2">
    <property type="entry name" value="OS05G0480600 PROTEIN"/>
    <property type="match status" value="1"/>
</dbReference>
<feature type="region of interest" description="Disordered" evidence="1">
    <location>
        <begin position="390"/>
        <end position="416"/>
    </location>
</feature>
<dbReference type="GO" id="GO:0055028">
    <property type="term" value="C:cortical microtubule"/>
    <property type="evidence" value="ECO:0007669"/>
    <property type="project" value="TreeGrafter"/>
</dbReference>
<feature type="compositionally biased region" description="Low complexity" evidence="1">
    <location>
        <begin position="101"/>
        <end position="110"/>
    </location>
</feature>
<feature type="region of interest" description="Disordered" evidence="1">
    <location>
        <begin position="1"/>
        <end position="266"/>
    </location>
</feature>
<feature type="compositionally biased region" description="Polar residues" evidence="1">
    <location>
        <begin position="125"/>
        <end position="140"/>
    </location>
</feature>
<reference evidence="2" key="2">
    <citation type="submission" date="2023-04" db="EMBL/GenBank/DDBJ databases">
        <authorList>
            <person name="Bruccoleri R.E."/>
            <person name="Oakeley E.J."/>
            <person name="Faust A.-M."/>
            <person name="Dessus-Babus S."/>
            <person name="Altorfer M."/>
            <person name="Burckhardt D."/>
            <person name="Oertli M."/>
            <person name="Naumann U."/>
            <person name="Petersen F."/>
            <person name="Wong J."/>
        </authorList>
    </citation>
    <scope>NUCLEOTIDE SEQUENCE</scope>
    <source>
        <strain evidence="2">GSM-AAB239-AS_SAM_17_03QT</strain>
        <tissue evidence="2">Leaf</tissue>
    </source>
</reference>
<feature type="compositionally biased region" description="Low complexity" evidence="1">
    <location>
        <begin position="311"/>
        <end position="323"/>
    </location>
</feature>
<organism evidence="2 3">
    <name type="scientific">Iris pallida</name>
    <name type="common">Sweet iris</name>
    <dbReference type="NCBI Taxonomy" id="29817"/>
    <lineage>
        <taxon>Eukaryota</taxon>
        <taxon>Viridiplantae</taxon>
        <taxon>Streptophyta</taxon>
        <taxon>Embryophyta</taxon>
        <taxon>Tracheophyta</taxon>
        <taxon>Spermatophyta</taxon>
        <taxon>Magnoliopsida</taxon>
        <taxon>Liliopsida</taxon>
        <taxon>Asparagales</taxon>
        <taxon>Iridaceae</taxon>
        <taxon>Iridoideae</taxon>
        <taxon>Irideae</taxon>
        <taxon>Iris</taxon>
    </lineage>
</organism>
<sequence length="416" mass="43901">MEDLIDAEEFGKNDYDWLLTPPEPPSVKPSSATPSGRSNGRSVSTTRASRLSAPPSEKSHSTRPVRSSSATRPSISNTSSHNTRPSTSGNVPATARPSRQSPARSATPARTRPPPASAGAKTARPQKNSRPSTPTSRPQIPSNSNPNAAPPSAPPRSNSRPSTPTRRPLAPTVGRPTPRPISPGPRARAAVRPADQILDFPVVAPPNPRTKQPERPTSAGRTRQGAAPAARRHSLPGSNGNGPEGELQRPNKVAATATGSTGFGRMMSKSSLDMALRHMDIRQGTGGIRGSSLFPHSIRSAAPKCRPDQTPDPAVPATTTDRAVSGNGSCNVTSSPDCCDTIDSGRGDVEDRNSSPSSIARESNVDDVLGSYRYDAMLLTEDSKDVSWLHSAGENSDQSPLSDHRFEPLPEPFGFV</sequence>
<protein>
    <submittedName>
        <fullName evidence="2">Mucin-5AC-like</fullName>
    </submittedName>
</protein>
<evidence type="ECO:0000256" key="1">
    <source>
        <dbReference type="SAM" id="MobiDB-lite"/>
    </source>
</evidence>
<dbReference type="AlphaFoldDB" id="A0AAX6GSE6"/>
<name>A0AAX6GSE6_IRIPA</name>
<reference evidence="2" key="1">
    <citation type="journal article" date="2023" name="GigaByte">
        <title>Genome assembly of the bearded iris, Iris pallida Lam.</title>
        <authorList>
            <person name="Bruccoleri R.E."/>
            <person name="Oakeley E.J."/>
            <person name="Faust A.M.E."/>
            <person name="Altorfer M."/>
            <person name="Dessus-Babus S."/>
            <person name="Burckhardt D."/>
            <person name="Oertli M."/>
            <person name="Naumann U."/>
            <person name="Petersen F."/>
            <person name="Wong J."/>
        </authorList>
    </citation>
    <scope>NUCLEOTIDE SEQUENCE</scope>
    <source>
        <strain evidence="2">GSM-AAB239-AS_SAM_17_03QT</strain>
    </source>
</reference>